<comment type="similarity">
    <text evidence="3">Belongs to the TO family.</text>
</comment>
<evidence type="ECO:0008006" key="6">
    <source>
        <dbReference type="Google" id="ProtNLM"/>
    </source>
</evidence>
<dbReference type="PANTHER" id="PTHR11008:SF32">
    <property type="entry name" value="CIRCADIAN CLOCK-CONTROLLED PROTEIN DAYWAKE-RELATED"/>
    <property type="match status" value="1"/>
</dbReference>
<keyword evidence="1" id="KW-0732">Signal</keyword>
<dbReference type="GO" id="GO:0007623">
    <property type="term" value="P:circadian rhythm"/>
    <property type="evidence" value="ECO:0007669"/>
    <property type="project" value="UniProtKB-ARBA"/>
</dbReference>
<dbReference type="Proteomes" id="UP001162162">
    <property type="component" value="Unassembled WGS sequence"/>
</dbReference>
<dbReference type="GO" id="GO:0005615">
    <property type="term" value="C:extracellular space"/>
    <property type="evidence" value="ECO:0007669"/>
    <property type="project" value="TreeGrafter"/>
</dbReference>
<evidence type="ECO:0000313" key="4">
    <source>
        <dbReference type="EMBL" id="KAJ8939847.1"/>
    </source>
</evidence>
<keyword evidence="5" id="KW-1185">Reference proteome</keyword>
<proteinExistence type="inferred from homology"/>
<sequence>FITGIPSLQVPSIDPLESERIDIDSGKSAVQLVQKYKNVKIYGLATSKIKNIHFDVAAKVLTFTVYIPKLQQIAHYECKGKILLLPIYGSGNSSIVLERVTMATKINFKEERINGNVHFKIKSYKILLSLEDVHIHLENLFNGDTLLGDNMNKVLDEHGLDLFNDVKNHVEDSYGQLCKKVAMSLFDNIPVKELLLE</sequence>
<dbReference type="FunFam" id="3.15.10.30:FF:000001">
    <property type="entry name" value="Takeout-like protein 1"/>
    <property type="match status" value="1"/>
</dbReference>
<dbReference type="InterPro" id="IPR038606">
    <property type="entry name" value="To_sf"/>
</dbReference>
<reference evidence="4" key="1">
    <citation type="journal article" date="2023" name="Insect Mol. Biol.">
        <title>Genome sequencing provides insights into the evolution of gene families encoding plant cell wall-degrading enzymes in longhorned beetles.</title>
        <authorList>
            <person name="Shin N.R."/>
            <person name="Okamura Y."/>
            <person name="Kirsch R."/>
            <person name="Pauchet Y."/>
        </authorList>
    </citation>
    <scope>NUCLEOTIDE SEQUENCE</scope>
    <source>
        <strain evidence="4">AMC_N1</strain>
    </source>
</reference>
<organism evidence="4 5">
    <name type="scientific">Aromia moschata</name>
    <dbReference type="NCBI Taxonomy" id="1265417"/>
    <lineage>
        <taxon>Eukaryota</taxon>
        <taxon>Metazoa</taxon>
        <taxon>Ecdysozoa</taxon>
        <taxon>Arthropoda</taxon>
        <taxon>Hexapoda</taxon>
        <taxon>Insecta</taxon>
        <taxon>Pterygota</taxon>
        <taxon>Neoptera</taxon>
        <taxon>Endopterygota</taxon>
        <taxon>Coleoptera</taxon>
        <taxon>Polyphaga</taxon>
        <taxon>Cucujiformia</taxon>
        <taxon>Chrysomeloidea</taxon>
        <taxon>Cerambycidae</taxon>
        <taxon>Cerambycinae</taxon>
        <taxon>Callichromatini</taxon>
        <taxon>Aromia</taxon>
    </lineage>
</organism>
<evidence type="ECO:0000256" key="2">
    <source>
        <dbReference type="ARBA" id="ARBA00023108"/>
    </source>
</evidence>
<dbReference type="Gene3D" id="3.15.10.30">
    <property type="entry name" value="Haemolymph juvenile hormone binding protein"/>
    <property type="match status" value="1"/>
</dbReference>
<evidence type="ECO:0000256" key="1">
    <source>
        <dbReference type="ARBA" id="ARBA00022729"/>
    </source>
</evidence>
<feature type="non-terminal residue" evidence="4">
    <location>
        <position position="1"/>
    </location>
</feature>
<evidence type="ECO:0000313" key="5">
    <source>
        <dbReference type="Proteomes" id="UP001162162"/>
    </source>
</evidence>
<dbReference type="InterPro" id="IPR010562">
    <property type="entry name" value="Haemolymph_juvenile_hormone-bd"/>
</dbReference>
<name>A0AAV8XMY6_9CUCU</name>
<accession>A0AAV8XMY6</accession>
<comment type="caution">
    <text evidence="4">The sequence shown here is derived from an EMBL/GenBank/DDBJ whole genome shotgun (WGS) entry which is preliminary data.</text>
</comment>
<dbReference type="PANTHER" id="PTHR11008">
    <property type="entry name" value="PROTEIN TAKEOUT-LIKE PROTEIN"/>
    <property type="match status" value="1"/>
</dbReference>
<protein>
    <recommendedName>
        <fullName evidence="6">Protein takeout</fullName>
    </recommendedName>
</protein>
<evidence type="ECO:0000256" key="3">
    <source>
        <dbReference type="ARBA" id="ARBA00060902"/>
    </source>
</evidence>
<dbReference type="Pfam" id="PF06585">
    <property type="entry name" value="JHBP"/>
    <property type="match status" value="1"/>
</dbReference>
<dbReference type="SMART" id="SM00700">
    <property type="entry name" value="JHBP"/>
    <property type="match status" value="1"/>
</dbReference>
<dbReference type="AlphaFoldDB" id="A0AAV8XMY6"/>
<keyword evidence="2" id="KW-0090">Biological rhythms</keyword>
<gene>
    <name evidence="4" type="ORF">NQ318_011855</name>
</gene>
<dbReference type="EMBL" id="JAPWTK010000464">
    <property type="protein sequence ID" value="KAJ8939847.1"/>
    <property type="molecule type" value="Genomic_DNA"/>
</dbReference>